<gene>
    <name evidence="1" type="ORF">METZ01_LOCUS32881</name>
</gene>
<proteinExistence type="predicted"/>
<dbReference type="EMBL" id="UINC01001411">
    <property type="protein sequence ID" value="SUZ80027.1"/>
    <property type="molecule type" value="Genomic_DNA"/>
</dbReference>
<reference evidence="1" key="1">
    <citation type="submission" date="2018-05" db="EMBL/GenBank/DDBJ databases">
        <authorList>
            <person name="Lanie J.A."/>
            <person name="Ng W.-L."/>
            <person name="Kazmierczak K.M."/>
            <person name="Andrzejewski T.M."/>
            <person name="Davidsen T.M."/>
            <person name="Wayne K.J."/>
            <person name="Tettelin H."/>
            <person name="Glass J.I."/>
            <person name="Rusch D."/>
            <person name="Podicherti R."/>
            <person name="Tsui H.-C.T."/>
            <person name="Winkler M.E."/>
        </authorList>
    </citation>
    <scope>NUCLEOTIDE SEQUENCE</scope>
</reference>
<name>A0A381QQ19_9ZZZZ</name>
<dbReference type="NCBIfam" id="NF011470">
    <property type="entry name" value="PRK14887.1"/>
    <property type="match status" value="1"/>
</dbReference>
<dbReference type="AlphaFoldDB" id="A0A381QQ19"/>
<organism evidence="1">
    <name type="scientific">marine metagenome</name>
    <dbReference type="NCBI Taxonomy" id="408172"/>
    <lineage>
        <taxon>unclassified sequences</taxon>
        <taxon>metagenomes</taxon>
        <taxon>ecological metagenomes</taxon>
    </lineage>
</organism>
<evidence type="ECO:0000313" key="1">
    <source>
        <dbReference type="EMBL" id="SUZ80027.1"/>
    </source>
</evidence>
<sequence>MGNAEAEIVWTGSRERAEALLAAVTPDDPDDFEASLSLGEGGVELRITVPSGSLRRTRSTVDDILACLAAAESGLDAVE</sequence>
<protein>
    <submittedName>
        <fullName evidence="1">Uncharacterized protein</fullName>
    </submittedName>
</protein>
<accession>A0A381QQ19</accession>